<dbReference type="NCBIfam" id="TIGR04183">
    <property type="entry name" value="Por_Secre_tail"/>
    <property type="match status" value="1"/>
</dbReference>
<evidence type="ECO:0000313" key="9">
    <source>
        <dbReference type="Proteomes" id="UP000478505"/>
    </source>
</evidence>
<dbReference type="Gene3D" id="2.60.120.380">
    <property type="match status" value="1"/>
</dbReference>
<dbReference type="Gene3D" id="3.40.50.200">
    <property type="entry name" value="Peptidase S8/S53 domain"/>
    <property type="match status" value="1"/>
</dbReference>
<sequence length="1121" mass="118751">MIQKLLKNATSFVAIAGFSFLGVAQTQEKQVEITSSYDTSALNTLEKEFKSKSERQELKIEEYIKTHSVQTELILDDGGYAQLQRIEEDGSLIYYRTFNVGSARSTRVNHVNSGGSLGLSLDGQNMISYVWDGGHPRVTHQEYDGAGGSNRVSIQDATAEGGVQLNFHAAHVTGTILASGVVANAKGMAPQAKAKAYKWNDDLAEATSAAGSGMLISNHSYGYNSEAVPDYYFGAYIGDSRDWDNLQYNAPYYLMVVAAGNDGTATYNASPLNPTYPPYDKLTGHSVSKNTMVVASAQDADIDTAGNLVSVNISSFSSQGPTDDYRIKPDITGNGQGVYSTYDNSDTAYNSISGTSMASPNVAGSLLLLQQHANNTTGNYLKASTLKGIALHTADDAGLTGPDAIFGWGLMNTKRAAEAISDNGQAALISELTLASGQSYSVEVESDGINDLMASISWTDPAGTATTSLNSTEARLVNDLDIRVTNTSTSFLPWRLTGVNTNGKGDNTRDPIERVDVSNASGTYTITVTHKGSLSSGSQDYSLVVTGLTSAPVACEALTPTGLAASGIGSTSASLNWISVDSASYAVRYRASGTSTWTTTSSDNASTTLEGLTAETTYEAQVRSICGSGSSAYSSSISFTTTPQELVYCDSKGNSVADEYIGNFELNSISNASGGGNGYSDFTSTSTELASSQTYSFTITPTWTGTVYNEGYALWIDYNKDGDFTDAGELVFSKAASSDTPVTGNFTVPSTIVEGATRLRVSMKYNAIPGSCEAFSYGEVEDYTVNLSANTEDTQAPSTPTAFAASNVTETSVNLSWDASTDNVGVEGYEVIQGSSVLGSTVNTSVKVNGLSAGTTYSFAVKAKDAAGNTSASATLSVTTASSSVTYCTSSGNNSSYEWIDFVGLNNISKTSADDSGYADRTNLEADLPYGSNTVQISAGFSGQAYTEYWKIWIDYNKNGVFETSELVVSGSSSSADNLSATFNVPTTAVSGLTRMRVSMKYNAAQTPCENFAYGEVEDYTVNVGQTTSSYVTLNATERLGNETASLGMQLYPNPVTGNFVKIKASSKTQLNYSIFDLSGRELSQGQVRNQSIPTHNLSTGVYLVRLDDGQKSFTRKMIKE</sequence>
<dbReference type="Pfam" id="PF18962">
    <property type="entry name" value="Por_Secre_tail"/>
    <property type="match status" value="1"/>
</dbReference>
<gene>
    <name evidence="8" type="ORF">G3567_10255</name>
</gene>
<reference evidence="8 9" key="1">
    <citation type="submission" date="2020-02" db="EMBL/GenBank/DDBJ databases">
        <title>Flavobacteriaceae Psychroflexus bacterium YR1-1, complete genome.</title>
        <authorList>
            <person name="Li Y."/>
            <person name="Wu S."/>
        </authorList>
    </citation>
    <scope>NUCLEOTIDE SEQUENCE [LARGE SCALE GENOMIC DNA]</scope>
    <source>
        <strain evidence="8 9">YR1-1</strain>
    </source>
</reference>
<dbReference type="InterPro" id="IPR034058">
    <property type="entry name" value="TagA/B/C/D_pept_dom"/>
</dbReference>
<dbReference type="SUPFAM" id="SSF49785">
    <property type="entry name" value="Galactose-binding domain-like"/>
    <property type="match status" value="1"/>
</dbReference>
<dbReference type="InterPro" id="IPR000209">
    <property type="entry name" value="Peptidase_S8/S53_dom"/>
</dbReference>
<dbReference type="SUPFAM" id="SSF52743">
    <property type="entry name" value="Subtilisin-like"/>
    <property type="match status" value="1"/>
</dbReference>
<dbReference type="InterPro" id="IPR051048">
    <property type="entry name" value="Peptidase_S8/S53_subtilisin"/>
</dbReference>
<keyword evidence="2 6" id="KW-0645">Protease</keyword>
<dbReference type="PROSITE" id="PS50853">
    <property type="entry name" value="FN3"/>
    <property type="match status" value="2"/>
</dbReference>
<evidence type="ECO:0000256" key="3">
    <source>
        <dbReference type="ARBA" id="ARBA00022729"/>
    </source>
</evidence>
<comment type="caution">
    <text evidence="8">The sequence shown here is derived from an EMBL/GenBank/DDBJ whole genome shotgun (WGS) entry which is preliminary data.</text>
</comment>
<evidence type="ECO:0000256" key="1">
    <source>
        <dbReference type="ARBA" id="ARBA00011073"/>
    </source>
</evidence>
<dbReference type="InterPro" id="IPR045474">
    <property type="entry name" value="GEVED"/>
</dbReference>
<dbReference type="CDD" id="cd04842">
    <property type="entry name" value="Peptidases_S8_Kp43_protease"/>
    <property type="match status" value="1"/>
</dbReference>
<feature type="active site" description="Charge relay system" evidence="6">
    <location>
        <position position="168"/>
    </location>
</feature>
<dbReference type="Pfam" id="PF20009">
    <property type="entry name" value="GEVED"/>
    <property type="match status" value="2"/>
</dbReference>
<dbReference type="InterPro" id="IPR036116">
    <property type="entry name" value="FN3_sf"/>
</dbReference>
<protein>
    <submittedName>
        <fullName evidence="8">S8 family serine peptidase</fullName>
    </submittedName>
</protein>
<dbReference type="PROSITE" id="PS00138">
    <property type="entry name" value="SUBTILASE_SER"/>
    <property type="match status" value="1"/>
</dbReference>
<keyword evidence="9" id="KW-1185">Reference proteome</keyword>
<dbReference type="PANTHER" id="PTHR43399:SF4">
    <property type="entry name" value="CELL WALL-ASSOCIATED PROTEASE"/>
    <property type="match status" value="1"/>
</dbReference>
<feature type="active site" description="Charge relay system" evidence="6">
    <location>
        <position position="356"/>
    </location>
</feature>
<dbReference type="Pfam" id="PF00082">
    <property type="entry name" value="Peptidase_S8"/>
    <property type="match status" value="1"/>
</dbReference>
<evidence type="ECO:0000256" key="2">
    <source>
        <dbReference type="ARBA" id="ARBA00022670"/>
    </source>
</evidence>
<dbReference type="InterPro" id="IPR013783">
    <property type="entry name" value="Ig-like_fold"/>
</dbReference>
<dbReference type="AlphaFoldDB" id="A0A6B3RAJ7"/>
<dbReference type="Gene3D" id="2.60.40.10">
    <property type="entry name" value="Immunoglobulins"/>
    <property type="match status" value="2"/>
</dbReference>
<evidence type="ECO:0000256" key="4">
    <source>
        <dbReference type="ARBA" id="ARBA00022801"/>
    </source>
</evidence>
<evidence type="ECO:0000256" key="6">
    <source>
        <dbReference type="PROSITE-ProRule" id="PRU01240"/>
    </source>
</evidence>
<dbReference type="Pfam" id="PF00041">
    <property type="entry name" value="fn3"/>
    <property type="match status" value="2"/>
</dbReference>
<dbReference type="InterPro" id="IPR026444">
    <property type="entry name" value="Secre_tail"/>
</dbReference>
<feature type="active site" description="Charge relay system" evidence="6">
    <location>
        <position position="132"/>
    </location>
</feature>
<comment type="similarity">
    <text evidence="1 6">Belongs to the peptidase S8 family.</text>
</comment>
<keyword evidence="4 6" id="KW-0378">Hydrolase</keyword>
<proteinExistence type="inferred from homology"/>
<dbReference type="EMBL" id="JAAIKD010000005">
    <property type="protein sequence ID" value="NEV94524.1"/>
    <property type="molecule type" value="Genomic_DNA"/>
</dbReference>
<dbReference type="CDD" id="cd00063">
    <property type="entry name" value="FN3"/>
    <property type="match status" value="2"/>
</dbReference>
<evidence type="ECO:0000256" key="5">
    <source>
        <dbReference type="ARBA" id="ARBA00022825"/>
    </source>
</evidence>
<dbReference type="RefSeq" id="WP_164005239.1">
    <property type="nucleotide sequence ID" value="NZ_JAAIKD010000005.1"/>
</dbReference>
<dbReference type="Proteomes" id="UP000478505">
    <property type="component" value="Unassembled WGS sequence"/>
</dbReference>
<dbReference type="PROSITE" id="PS51892">
    <property type="entry name" value="SUBTILASE"/>
    <property type="match status" value="1"/>
</dbReference>
<feature type="domain" description="Fibronectin type-III" evidence="7">
    <location>
        <begin position="559"/>
        <end position="645"/>
    </location>
</feature>
<feature type="domain" description="Fibronectin type-III" evidence="7">
    <location>
        <begin position="796"/>
        <end position="883"/>
    </location>
</feature>
<dbReference type="SMART" id="SM00060">
    <property type="entry name" value="FN3"/>
    <property type="match status" value="2"/>
</dbReference>
<dbReference type="InterPro" id="IPR003961">
    <property type="entry name" value="FN3_dom"/>
</dbReference>
<evidence type="ECO:0000313" key="8">
    <source>
        <dbReference type="EMBL" id="NEV94524.1"/>
    </source>
</evidence>
<evidence type="ECO:0000259" key="7">
    <source>
        <dbReference type="PROSITE" id="PS50853"/>
    </source>
</evidence>
<dbReference type="GO" id="GO:0006508">
    <property type="term" value="P:proteolysis"/>
    <property type="evidence" value="ECO:0007669"/>
    <property type="project" value="UniProtKB-KW"/>
</dbReference>
<accession>A0A6B3RAJ7</accession>
<organism evidence="8 9">
    <name type="scientific">Psychroflexus aurantiacus</name>
    <dbReference type="NCBI Taxonomy" id="2709310"/>
    <lineage>
        <taxon>Bacteria</taxon>
        <taxon>Pseudomonadati</taxon>
        <taxon>Bacteroidota</taxon>
        <taxon>Flavobacteriia</taxon>
        <taxon>Flavobacteriales</taxon>
        <taxon>Flavobacteriaceae</taxon>
        <taxon>Psychroflexus</taxon>
    </lineage>
</organism>
<name>A0A6B3RAJ7_9FLAO</name>
<dbReference type="InterPro" id="IPR008979">
    <property type="entry name" value="Galactose-bd-like_sf"/>
</dbReference>
<dbReference type="InterPro" id="IPR023828">
    <property type="entry name" value="Peptidase_S8_Ser-AS"/>
</dbReference>
<keyword evidence="3" id="KW-0732">Signal</keyword>
<dbReference type="PANTHER" id="PTHR43399">
    <property type="entry name" value="SUBTILISIN-RELATED"/>
    <property type="match status" value="1"/>
</dbReference>
<dbReference type="InterPro" id="IPR036852">
    <property type="entry name" value="Peptidase_S8/S53_dom_sf"/>
</dbReference>
<keyword evidence="5 6" id="KW-0720">Serine protease</keyword>
<dbReference type="SUPFAM" id="SSF49265">
    <property type="entry name" value="Fibronectin type III"/>
    <property type="match status" value="2"/>
</dbReference>
<dbReference type="GO" id="GO:0004252">
    <property type="term" value="F:serine-type endopeptidase activity"/>
    <property type="evidence" value="ECO:0007669"/>
    <property type="project" value="UniProtKB-UniRule"/>
</dbReference>